<evidence type="ECO:0000259" key="1">
    <source>
        <dbReference type="Pfam" id="PF18810"/>
    </source>
</evidence>
<reference evidence="2" key="1">
    <citation type="submission" date="2021-04" db="EMBL/GenBank/DDBJ databases">
        <title>Genome sequence of Woronichinia naegeliana from Washington state freshwater lake bloom.</title>
        <authorList>
            <person name="Dreher T.W."/>
        </authorList>
    </citation>
    <scope>NUCLEOTIDE SEQUENCE</scope>
    <source>
        <strain evidence="2">WA131</strain>
    </source>
</reference>
<dbReference type="EMBL" id="CP073041">
    <property type="protein sequence ID" value="UXE62666.1"/>
    <property type="molecule type" value="Genomic_DNA"/>
</dbReference>
<organism evidence="2">
    <name type="scientific">Woronichinia naegeliana WA131</name>
    <dbReference type="NCBI Taxonomy" id="2824559"/>
    <lineage>
        <taxon>Bacteria</taxon>
        <taxon>Bacillati</taxon>
        <taxon>Cyanobacteriota</taxon>
        <taxon>Cyanophyceae</taxon>
        <taxon>Synechococcales</taxon>
        <taxon>Coelosphaeriaceae</taxon>
        <taxon>Woronichinia</taxon>
    </lineage>
</organism>
<dbReference type="Pfam" id="PF18810">
    <property type="entry name" value="PBECR2"/>
    <property type="match status" value="1"/>
</dbReference>
<name>A0A977PX20_9CYAN</name>
<accession>A0A977PX20</accession>
<dbReference type="KEGG" id="wna:KA717_07985"/>
<protein>
    <recommendedName>
        <fullName evidence="1">Phage-Barnase-EndoU-ColicinE5/D-RelE like nuclease 2 domain-containing protein</fullName>
    </recommendedName>
</protein>
<evidence type="ECO:0000313" key="2">
    <source>
        <dbReference type="EMBL" id="UXE62666.1"/>
    </source>
</evidence>
<proteinExistence type="predicted"/>
<sequence>MDNVIAIIKSYNAIPIRLTHQQWSHIVENHDYMAGCLDLVLETLSEPDLIIQGWTNELIALRHYEKTVISQKAAIVVYRELLEDGFVITAFLTSSPEKVYKRGILWQKPNF</sequence>
<gene>
    <name evidence="2" type="ORF">KA717_07985</name>
</gene>
<dbReference type="AlphaFoldDB" id="A0A977PX20"/>
<dbReference type="Proteomes" id="UP001065613">
    <property type="component" value="Chromosome"/>
</dbReference>
<feature type="domain" description="Phage-Barnase-EndoU-ColicinE5/D-RelE like nuclease 2" evidence="1">
    <location>
        <begin position="12"/>
        <end position="99"/>
    </location>
</feature>
<dbReference type="InterPro" id="IPR041110">
    <property type="entry name" value="PBECR2"/>
</dbReference>